<evidence type="ECO:0000313" key="2">
    <source>
        <dbReference type="Proteomes" id="UP000015105"/>
    </source>
</evidence>
<accession>A0A453KUY4</accession>
<dbReference type="EnsemblPlants" id="AET5Gv20520900.1">
    <property type="protein sequence ID" value="AET5Gv20520900.1"/>
    <property type="gene ID" value="AET5Gv20520900"/>
</dbReference>
<reference evidence="1" key="5">
    <citation type="journal article" date="2021" name="G3 (Bethesda)">
        <title>Aegilops tauschii genome assembly Aet v5.0 features greater sequence contiguity and improved annotation.</title>
        <authorList>
            <person name="Wang L."/>
            <person name="Zhu T."/>
            <person name="Rodriguez J.C."/>
            <person name="Deal K.R."/>
            <person name="Dubcovsky J."/>
            <person name="McGuire P.E."/>
            <person name="Lux T."/>
            <person name="Spannagl M."/>
            <person name="Mayer K.F.X."/>
            <person name="Baldrich P."/>
            <person name="Meyers B.C."/>
            <person name="Huo N."/>
            <person name="Gu Y.Q."/>
            <person name="Zhou H."/>
            <person name="Devos K.M."/>
            <person name="Bennetzen J.L."/>
            <person name="Unver T."/>
            <person name="Budak H."/>
            <person name="Gulick P.J."/>
            <person name="Galiba G."/>
            <person name="Kalapos B."/>
            <person name="Nelson D.R."/>
            <person name="Li P."/>
            <person name="You F.M."/>
            <person name="Luo M.C."/>
            <person name="Dvorak J."/>
        </authorList>
    </citation>
    <scope>NUCLEOTIDE SEQUENCE [LARGE SCALE GENOMIC DNA]</scope>
    <source>
        <strain evidence="1">cv. AL8/78</strain>
    </source>
</reference>
<reference evidence="1" key="4">
    <citation type="submission" date="2019-03" db="UniProtKB">
        <authorList>
            <consortium name="EnsemblPlants"/>
        </authorList>
    </citation>
    <scope>IDENTIFICATION</scope>
</reference>
<dbReference type="Gramene" id="AET5Gv20520900.1">
    <property type="protein sequence ID" value="AET5Gv20520900.1"/>
    <property type="gene ID" value="AET5Gv20520900"/>
</dbReference>
<dbReference type="AlphaFoldDB" id="A0A453KUY4"/>
<protein>
    <submittedName>
        <fullName evidence="1">Uncharacterized protein</fullName>
    </submittedName>
</protein>
<organism evidence="1 2">
    <name type="scientific">Aegilops tauschii subsp. strangulata</name>
    <name type="common">Goatgrass</name>
    <dbReference type="NCBI Taxonomy" id="200361"/>
    <lineage>
        <taxon>Eukaryota</taxon>
        <taxon>Viridiplantae</taxon>
        <taxon>Streptophyta</taxon>
        <taxon>Embryophyta</taxon>
        <taxon>Tracheophyta</taxon>
        <taxon>Spermatophyta</taxon>
        <taxon>Magnoliopsida</taxon>
        <taxon>Liliopsida</taxon>
        <taxon>Poales</taxon>
        <taxon>Poaceae</taxon>
        <taxon>BOP clade</taxon>
        <taxon>Pooideae</taxon>
        <taxon>Triticodae</taxon>
        <taxon>Triticeae</taxon>
        <taxon>Triticinae</taxon>
        <taxon>Aegilops</taxon>
    </lineage>
</organism>
<evidence type="ECO:0000313" key="1">
    <source>
        <dbReference type="EnsemblPlants" id="AET5Gv20520900.1"/>
    </source>
</evidence>
<reference evidence="2" key="1">
    <citation type="journal article" date="2014" name="Science">
        <title>Ancient hybridizations among the ancestral genomes of bread wheat.</title>
        <authorList>
            <consortium name="International Wheat Genome Sequencing Consortium,"/>
            <person name="Marcussen T."/>
            <person name="Sandve S.R."/>
            <person name="Heier L."/>
            <person name="Spannagl M."/>
            <person name="Pfeifer M."/>
            <person name="Jakobsen K.S."/>
            <person name="Wulff B.B."/>
            <person name="Steuernagel B."/>
            <person name="Mayer K.F."/>
            <person name="Olsen O.A."/>
        </authorList>
    </citation>
    <scope>NUCLEOTIDE SEQUENCE [LARGE SCALE GENOMIC DNA]</scope>
    <source>
        <strain evidence="2">cv. AL8/78</strain>
    </source>
</reference>
<name>A0A453KUY4_AEGTS</name>
<keyword evidence="2" id="KW-1185">Reference proteome</keyword>
<reference evidence="2" key="2">
    <citation type="journal article" date="2017" name="Nat. Plants">
        <title>The Aegilops tauschii genome reveals multiple impacts of transposons.</title>
        <authorList>
            <person name="Zhao G."/>
            <person name="Zou C."/>
            <person name="Li K."/>
            <person name="Wang K."/>
            <person name="Li T."/>
            <person name="Gao L."/>
            <person name="Zhang X."/>
            <person name="Wang H."/>
            <person name="Yang Z."/>
            <person name="Liu X."/>
            <person name="Jiang W."/>
            <person name="Mao L."/>
            <person name="Kong X."/>
            <person name="Jiao Y."/>
            <person name="Jia J."/>
        </authorList>
    </citation>
    <scope>NUCLEOTIDE SEQUENCE [LARGE SCALE GENOMIC DNA]</scope>
    <source>
        <strain evidence="2">cv. AL8/78</strain>
    </source>
</reference>
<reference evidence="1" key="3">
    <citation type="journal article" date="2017" name="Nature">
        <title>Genome sequence of the progenitor of the wheat D genome Aegilops tauschii.</title>
        <authorList>
            <person name="Luo M.C."/>
            <person name="Gu Y.Q."/>
            <person name="Puiu D."/>
            <person name="Wang H."/>
            <person name="Twardziok S.O."/>
            <person name="Deal K.R."/>
            <person name="Huo N."/>
            <person name="Zhu T."/>
            <person name="Wang L."/>
            <person name="Wang Y."/>
            <person name="McGuire P.E."/>
            <person name="Liu S."/>
            <person name="Long H."/>
            <person name="Ramasamy R.K."/>
            <person name="Rodriguez J.C."/>
            <person name="Van S.L."/>
            <person name="Yuan L."/>
            <person name="Wang Z."/>
            <person name="Xia Z."/>
            <person name="Xiao L."/>
            <person name="Anderson O.D."/>
            <person name="Ouyang S."/>
            <person name="Liang Y."/>
            <person name="Zimin A.V."/>
            <person name="Pertea G."/>
            <person name="Qi P."/>
            <person name="Bennetzen J.L."/>
            <person name="Dai X."/>
            <person name="Dawson M.W."/>
            <person name="Muller H.G."/>
            <person name="Kugler K."/>
            <person name="Rivarola-Duarte L."/>
            <person name="Spannagl M."/>
            <person name="Mayer K.F.X."/>
            <person name="Lu F.H."/>
            <person name="Bevan M.W."/>
            <person name="Leroy P."/>
            <person name="Li P."/>
            <person name="You F.M."/>
            <person name="Sun Q."/>
            <person name="Liu Z."/>
            <person name="Lyons E."/>
            <person name="Wicker T."/>
            <person name="Salzberg S.L."/>
            <person name="Devos K.M."/>
            <person name="Dvorak J."/>
        </authorList>
    </citation>
    <scope>NUCLEOTIDE SEQUENCE [LARGE SCALE GENOMIC DNA]</scope>
    <source>
        <strain evidence="1">cv. AL8/78</strain>
    </source>
</reference>
<sequence length="88" mass="9682">TPLPPIFISYDEAGVMWLTCLLVTAATTPRGESGWSKLRRKGRMAADGMEASPGTPRSPTVFDWCVGFKVQTEYPLLFSSAPHHEPKC</sequence>
<proteinExistence type="predicted"/>
<dbReference type="Proteomes" id="UP000015105">
    <property type="component" value="Chromosome 5D"/>
</dbReference>